<dbReference type="Proteomes" id="UP000231472">
    <property type="component" value="Unassembled WGS sequence"/>
</dbReference>
<dbReference type="PANTHER" id="PTHR47505:SF1">
    <property type="entry name" value="DNA UTILIZATION PROTEIN YHGH"/>
    <property type="match status" value="1"/>
</dbReference>
<gene>
    <name evidence="3" type="ORF">COT32_02945</name>
</gene>
<dbReference type="InterPro" id="IPR000836">
    <property type="entry name" value="PRTase_dom"/>
</dbReference>
<name>A0A2H0YQ04_9BACT</name>
<dbReference type="CDD" id="cd06223">
    <property type="entry name" value="PRTases_typeI"/>
    <property type="match status" value="1"/>
</dbReference>
<dbReference type="EMBL" id="PEYC01000061">
    <property type="protein sequence ID" value="PIS39843.1"/>
    <property type="molecule type" value="Genomic_DNA"/>
</dbReference>
<evidence type="ECO:0000313" key="4">
    <source>
        <dbReference type="Proteomes" id="UP000231472"/>
    </source>
</evidence>
<feature type="domain" description="Phosphoribosyltransferase" evidence="2">
    <location>
        <begin position="121"/>
        <end position="208"/>
    </location>
</feature>
<dbReference type="AlphaFoldDB" id="A0A2H0YQ04"/>
<organism evidence="3 4">
    <name type="scientific">Candidatus Nealsonbacteria bacterium CG08_land_8_20_14_0_20_36_22</name>
    <dbReference type="NCBI Taxonomy" id="1974704"/>
    <lineage>
        <taxon>Bacteria</taxon>
        <taxon>Candidatus Nealsoniibacteriota</taxon>
    </lineage>
</organism>
<evidence type="ECO:0000256" key="1">
    <source>
        <dbReference type="ARBA" id="ARBA00008007"/>
    </source>
</evidence>
<evidence type="ECO:0000313" key="3">
    <source>
        <dbReference type="EMBL" id="PIS39843.1"/>
    </source>
</evidence>
<dbReference type="Pfam" id="PF00156">
    <property type="entry name" value="Pribosyltran"/>
    <property type="match status" value="1"/>
</dbReference>
<accession>A0A2H0YQ04</accession>
<dbReference type="SUPFAM" id="SSF53271">
    <property type="entry name" value="PRTase-like"/>
    <property type="match status" value="1"/>
</dbReference>
<reference evidence="4" key="1">
    <citation type="submission" date="2017-09" db="EMBL/GenBank/DDBJ databases">
        <title>Depth-based differentiation of microbial function through sediment-hosted aquifers and enrichment of novel symbionts in the deep terrestrial subsurface.</title>
        <authorList>
            <person name="Probst A.J."/>
            <person name="Ladd B."/>
            <person name="Jarett J.K."/>
            <person name="Geller-Mcgrath D.E."/>
            <person name="Sieber C.M.K."/>
            <person name="Emerson J.B."/>
            <person name="Anantharaman K."/>
            <person name="Thomas B.C."/>
            <person name="Malmstrom R."/>
            <person name="Stieglmeier M."/>
            <person name="Klingl A."/>
            <person name="Woyke T."/>
            <person name="Ryan C.M."/>
            <person name="Banfield J.F."/>
        </authorList>
    </citation>
    <scope>NUCLEOTIDE SEQUENCE [LARGE SCALE GENOMIC DNA]</scope>
</reference>
<comment type="caution">
    <text evidence="3">The sequence shown here is derived from an EMBL/GenBank/DDBJ whole genome shotgun (WGS) entry which is preliminary data.</text>
</comment>
<evidence type="ECO:0000259" key="2">
    <source>
        <dbReference type="Pfam" id="PF00156"/>
    </source>
</evidence>
<proteinExistence type="inferred from homology"/>
<sequence>MWKTIVLDILFPKFCINCGREKEYVCQDCLALIDINNSLTILKSKYLNGLYFAATYDNFLIKKAISQFKYDPFVKELSKPLASLIIAHLNILGKTKFSDFVLIPVPLHKKKLKQRGFNQAEEIAKQISKVLGLPLLNDVLIKIKQTPAQVELKKEEREKNIKGALFCQKPELIQDKKILLVDDVFTTGSTLEECARVLKEADAEEVWGMVVARG</sequence>
<dbReference type="PANTHER" id="PTHR47505">
    <property type="entry name" value="DNA UTILIZATION PROTEIN YHGH"/>
    <property type="match status" value="1"/>
</dbReference>
<dbReference type="InterPro" id="IPR051910">
    <property type="entry name" value="ComF/GntX_DNA_util-trans"/>
</dbReference>
<protein>
    <recommendedName>
        <fullName evidence="2">Phosphoribosyltransferase domain-containing protein</fullName>
    </recommendedName>
</protein>
<comment type="similarity">
    <text evidence="1">Belongs to the ComF/GntX family.</text>
</comment>
<dbReference type="Gene3D" id="3.40.50.2020">
    <property type="match status" value="1"/>
</dbReference>
<dbReference type="InterPro" id="IPR029057">
    <property type="entry name" value="PRTase-like"/>
</dbReference>